<evidence type="ECO:0000313" key="3">
    <source>
        <dbReference type="Proteomes" id="UP000215405"/>
    </source>
</evidence>
<dbReference type="RefSeq" id="WP_094075972.1">
    <property type="nucleotide sequence ID" value="NZ_KZ851842.1"/>
</dbReference>
<comment type="caution">
    <text evidence="2">The sequence shown here is derived from an EMBL/GenBank/DDBJ whole genome shotgun (WGS) entry which is preliminary data.</text>
</comment>
<name>A0A231V1L2_9HYPH</name>
<dbReference type="OrthoDB" id="7679120at2"/>
<dbReference type="EMBL" id="NBYO01000001">
    <property type="protein sequence ID" value="OXT02007.1"/>
    <property type="molecule type" value="Genomic_DNA"/>
</dbReference>
<protein>
    <submittedName>
        <fullName evidence="2">Uncharacterized protein</fullName>
    </submittedName>
</protein>
<gene>
    <name evidence="2" type="ORF">B7H23_03485</name>
</gene>
<proteinExistence type="predicted"/>
<keyword evidence="3" id="KW-1185">Reference proteome</keyword>
<keyword evidence="1" id="KW-1133">Transmembrane helix</keyword>
<sequence length="105" mass="11393">MIRFVFRALSLFLLAIAIILAVIDISRSVAASAIVMTPLLESMQAALPRLTLGLRDSLQGIDASLWWLASAVLSVPGAVLFAIMALLSYMIGHKRRRERGFAAPV</sequence>
<keyword evidence="1" id="KW-0812">Transmembrane</keyword>
<organism evidence="2 3">
    <name type="scientific">Notoacmeibacter marinus</name>
    <dbReference type="NCBI Taxonomy" id="1876515"/>
    <lineage>
        <taxon>Bacteria</taxon>
        <taxon>Pseudomonadati</taxon>
        <taxon>Pseudomonadota</taxon>
        <taxon>Alphaproteobacteria</taxon>
        <taxon>Hyphomicrobiales</taxon>
        <taxon>Notoacmeibacteraceae</taxon>
        <taxon>Notoacmeibacter</taxon>
    </lineage>
</organism>
<dbReference type="Proteomes" id="UP000215405">
    <property type="component" value="Unassembled WGS sequence"/>
</dbReference>
<feature type="transmembrane region" description="Helical" evidence="1">
    <location>
        <begin position="65"/>
        <end position="89"/>
    </location>
</feature>
<evidence type="ECO:0000256" key="1">
    <source>
        <dbReference type="SAM" id="Phobius"/>
    </source>
</evidence>
<accession>A0A231V1L2</accession>
<evidence type="ECO:0000313" key="2">
    <source>
        <dbReference type="EMBL" id="OXT02007.1"/>
    </source>
</evidence>
<dbReference type="AlphaFoldDB" id="A0A231V1L2"/>
<reference evidence="3" key="1">
    <citation type="journal article" date="2017" name="Int. J. Syst. Evol. Microbiol.">
        <title>Notoacmeibacter marinus gen. nov., sp. nov., isolated from the gut of a limpet and proposal of Notoacmeibacteraceae fam. nov. in the order Rhizobiales of the class Alphaproteobacteria.</title>
        <authorList>
            <person name="Huang Z."/>
            <person name="Guo F."/>
            <person name="Lai Q."/>
        </authorList>
    </citation>
    <scope>NUCLEOTIDE SEQUENCE [LARGE SCALE GENOMIC DNA]</scope>
    <source>
        <strain evidence="3">XMTR2A4</strain>
    </source>
</reference>
<keyword evidence="1" id="KW-0472">Membrane</keyword>